<name>A0ABM6IRR8_9BACL</name>
<dbReference type="SUPFAM" id="SSF51283">
    <property type="entry name" value="dUTPase-like"/>
    <property type="match status" value="1"/>
</dbReference>
<dbReference type="Pfam" id="PF22769">
    <property type="entry name" value="DCD"/>
    <property type="match status" value="1"/>
</dbReference>
<dbReference type="InterPro" id="IPR036157">
    <property type="entry name" value="dUTPase-like_sf"/>
</dbReference>
<dbReference type="Proteomes" id="UP000189661">
    <property type="component" value="Chromosome"/>
</dbReference>
<keyword evidence="1" id="KW-0378">Hydrolase</keyword>
<keyword evidence="5" id="KW-1185">Reference proteome</keyword>
<keyword evidence="2" id="KW-0546">Nucleotide metabolism</keyword>
<keyword evidence="3" id="KW-1133">Transmembrane helix</keyword>
<evidence type="ECO:0000256" key="2">
    <source>
        <dbReference type="ARBA" id="ARBA00023080"/>
    </source>
</evidence>
<gene>
    <name evidence="4" type="ORF">AJGP001_06880</name>
</gene>
<dbReference type="InterPro" id="IPR011962">
    <property type="entry name" value="dCTP_deaminase"/>
</dbReference>
<protein>
    <recommendedName>
        <fullName evidence="6">dUTPase-like domain-containing protein</fullName>
    </recommendedName>
</protein>
<reference evidence="4 5" key="1">
    <citation type="submission" date="2017-01" db="EMBL/GenBank/DDBJ databases">
        <title>Planococcus faecalis genome complete sequence.</title>
        <authorList>
            <person name="Lee P.C."/>
        </authorList>
    </citation>
    <scope>NUCLEOTIDE SEQUENCE [LARGE SCALE GENOMIC DNA]</scope>
    <source>
        <strain evidence="4 5">AJ003</strain>
    </source>
</reference>
<organism evidence="4 5">
    <name type="scientific">Planococcus faecalis</name>
    <dbReference type="NCBI Taxonomy" id="1598147"/>
    <lineage>
        <taxon>Bacteria</taxon>
        <taxon>Bacillati</taxon>
        <taxon>Bacillota</taxon>
        <taxon>Bacilli</taxon>
        <taxon>Bacillales</taxon>
        <taxon>Caryophanaceae</taxon>
        <taxon>Planococcus</taxon>
    </lineage>
</organism>
<evidence type="ECO:0000256" key="3">
    <source>
        <dbReference type="SAM" id="Phobius"/>
    </source>
</evidence>
<dbReference type="Gene3D" id="2.70.40.10">
    <property type="match status" value="1"/>
</dbReference>
<dbReference type="RefSeq" id="WP_071153196.1">
    <property type="nucleotide sequence ID" value="NZ_CP019401.1"/>
</dbReference>
<dbReference type="EMBL" id="CP019401">
    <property type="protein sequence ID" value="AQU78998.1"/>
    <property type="molecule type" value="Genomic_DNA"/>
</dbReference>
<proteinExistence type="predicted"/>
<feature type="transmembrane region" description="Helical" evidence="3">
    <location>
        <begin position="192"/>
        <end position="213"/>
    </location>
</feature>
<dbReference type="CDD" id="cd07557">
    <property type="entry name" value="trimeric_dUTPase"/>
    <property type="match status" value="1"/>
</dbReference>
<evidence type="ECO:0000256" key="1">
    <source>
        <dbReference type="ARBA" id="ARBA00022801"/>
    </source>
</evidence>
<evidence type="ECO:0000313" key="5">
    <source>
        <dbReference type="Proteomes" id="UP000189661"/>
    </source>
</evidence>
<keyword evidence="3" id="KW-0812">Transmembrane</keyword>
<dbReference type="InterPro" id="IPR033704">
    <property type="entry name" value="dUTPase_trimeric"/>
</dbReference>
<keyword evidence="3" id="KW-0472">Membrane</keyword>
<accession>A0ABM6IRR8</accession>
<sequence length="215" mass="24088">MTIIPFINSNDNYATIITEKSKFKLDGKEVCIVNLDDEQFSDEMDSNVSYDLRVGESYRDHIKNKTVSISENQNIRLKPGAALIIETEEEVHFPLNKFGQILPKVKLLEKGVSNTTSKIDPGYQGSLTITLFNLGKETIFLDRKEKFCSLIIQDIADGARPYQKKGKKLPNTKKNILLNDKVNVFVKDNATIITILISLMSLAAIVVSSYAAITK</sequence>
<evidence type="ECO:0000313" key="4">
    <source>
        <dbReference type="EMBL" id="AQU78998.1"/>
    </source>
</evidence>
<evidence type="ECO:0008006" key="6">
    <source>
        <dbReference type="Google" id="ProtNLM"/>
    </source>
</evidence>